<organism evidence="1 2">
    <name type="scientific">Candidatus Magasanikbacteria bacterium CG_4_10_14_0_8_um_filter_32_14</name>
    <dbReference type="NCBI Taxonomy" id="1974640"/>
    <lineage>
        <taxon>Bacteria</taxon>
        <taxon>Candidatus Magasanikiibacteriota</taxon>
    </lineage>
</organism>
<name>A0A2M7R993_9BACT</name>
<evidence type="ECO:0000313" key="2">
    <source>
        <dbReference type="Proteomes" id="UP000229449"/>
    </source>
</evidence>
<gene>
    <name evidence="1" type="ORF">COY69_02160</name>
</gene>
<protein>
    <submittedName>
        <fullName evidence="1">Uncharacterized protein</fullName>
    </submittedName>
</protein>
<dbReference type="AlphaFoldDB" id="A0A2M7R993"/>
<evidence type="ECO:0000313" key="1">
    <source>
        <dbReference type="EMBL" id="PIY93339.1"/>
    </source>
</evidence>
<dbReference type="EMBL" id="PFMA01000054">
    <property type="protein sequence ID" value="PIY93339.1"/>
    <property type="molecule type" value="Genomic_DNA"/>
</dbReference>
<reference evidence="2" key="1">
    <citation type="submission" date="2017-09" db="EMBL/GenBank/DDBJ databases">
        <title>Depth-based differentiation of microbial function through sediment-hosted aquifers and enrichment of novel symbionts in the deep terrestrial subsurface.</title>
        <authorList>
            <person name="Probst A.J."/>
            <person name="Ladd B."/>
            <person name="Jarett J.K."/>
            <person name="Geller-Mcgrath D.E."/>
            <person name="Sieber C.M.K."/>
            <person name="Emerson J.B."/>
            <person name="Anantharaman K."/>
            <person name="Thomas B.C."/>
            <person name="Malmstrom R."/>
            <person name="Stieglmeier M."/>
            <person name="Klingl A."/>
            <person name="Woyke T."/>
            <person name="Ryan C.M."/>
            <person name="Banfield J.F."/>
        </authorList>
    </citation>
    <scope>NUCLEOTIDE SEQUENCE [LARGE SCALE GENOMIC DNA]</scope>
</reference>
<comment type="caution">
    <text evidence="1">The sequence shown here is derived from an EMBL/GenBank/DDBJ whole genome shotgun (WGS) entry which is preliminary data.</text>
</comment>
<accession>A0A2M7R993</accession>
<proteinExistence type="predicted"/>
<sequence length="77" mass="9052">MRKKIKKEVNDAESVLRGAFDLLKAKVQKQIKLLEKTGLKRNLTKEEEKIVKQLKKYIDDAERDMSDEIEGIEKHLK</sequence>
<dbReference type="Proteomes" id="UP000229449">
    <property type="component" value="Unassembled WGS sequence"/>
</dbReference>